<dbReference type="Gene3D" id="2.60.40.1280">
    <property type="match status" value="1"/>
</dbReference>
<dbReference type="EMBL" id="RZNB01000002">
    <property type="protein sequence ID" value="RWZ51577.1"/>
    <property type="molecule type" value="Genomic_DNA"/>
</dbReference>
<dbReference type="RefSeq" id="WP_128494293.1">
    <property type="nucleotide sequence ID" value="NZ_RZNB01000002.1"/>
</dbReference>
<dbReference type="InterPro" id="IPR006311">
    <property type="entry name" value="TAT_signal"/>
</dbReference>
<keyword evidence="7" id="KW-0472">Membrane</keyword>
<evidence type="ECO:0000256" key="1">
    <source>
        <dbReference type="ARBA" id="ARBA00004168"/>
    </source>
</evidence>
<dbReference type="Proteomes" id="UP000288547">
    <property type="component" value="Unassembled WGS sequence"/>
</dbReference>
<organism evidence="9 10">
    <name type="scientific">Labedella phragmitis</name>
    <dbReference type="NCBI Taxonomy" id="2498849"/>
    <lineage>
        <taxon>Bacteria</taxon>
        <taxon>Bacillati</taxon>
        <taxon>Actinomycetota</taxon>
        <taxon>Actinomycetes</taxon>
        <taxon>Micrococcales</taxon>
        <taxon>Microbacteriaceae</taxon>
        <taxon>Labedella</taxon>
    </lineage>
</organism>
<evidence type="ECO:0000259" key="8">
    <source>
        <dbReference type="Pfam" id="PF17961"/>
    </source>
</evidence>
<evidence type="ECO:0000256" key="7">
    <source>
        <dbReference type="SAM" id="Phobius"/>
    </source>
</evidence>
<dbReference type="AlphaFoldDB" id="A0A3S4DH55"/>
<accession>A0A3S4DH55</accession>
<reference evidence="9 10" key="1">
    <citation type="submission" date="2018-12" db="EMBL/GenBank/DDBJ databases">
        <authorList>
            <person name="Li F."/>
        </authorList>
    </citation>
    <scope>NUCLEOTIDE SEQUENCE [LARGE SCALE GENOMIC DNA]</scope>
    <source>
        <strain evidence="9 10">11W25H-1</strain>
    </source>
</reference>
<keyword evidence="10" id="KW-1185">Reference proteome</keyword>
<gene>
    <name evidence="9" type="ORF">ELQ90_05560</name>
</gene>
<feature type="domain" description="SDR-like Ig" evidence="8">
    <location>
        <begin position="63"/>
        <end position="148"/>
    </location>
</feature>
<comment type="caution">
    <text evidence="9">The sequence shown here is derived from an EMBL/GenBank/DDBJ whole genome shotgun (WGS) entry which is preliminary data.</text>
</comment>
<sequence length="781" mass="79059">MKRGPVRPILPPRRRRSAIIGLAAAAVGALLFGGATALPANAAELSGVIRDVDVSPTDPRLGTQVQTDIDWCVPNGTRAGDTFSLTLSEYLRTLPPGFSLNDPANDEVVATAVISTTDPAVVTFTMTEYAETHSNVCGTAFIRSGFDNGLTPGVTVPFESVANDGTEFSTDVTPRGGDGPVGDVDEAFKFGRLSPDQGHTDPDDAIQWYVVTPVGPLSRVVISDNPGAGMNIDCATVDLLQGTRNATNIGGTFTRPVVIARTCTADAVSVTVGPIPAGQAVRLGFKIDLDEATGPESHEFANTANVVSTAPNGSVRTDTPSRTLVSSTGGGGGEGDNEPSIDIEKWATADGAVPGDFDTEPGKRVEAGTPIPVTMTIRNDGDEPLTDIAVTDSTLSGPDLIGLTCDFSALGGPATGTTWAGPFAIGAAFECTGTVPAMDSGTLHADSATVVGTGQASGTGVTDDDPFTSTTPPVPAIDIEKWATADGYPAGDADDLPGTAVDIDTPVDVTFTITNDGDEALADVSVGDTTITGPDITDLTCDFSPLGGPATGTTWDGPFGVGDTFECTGVVPGMPIGGVHSDVADVVGVGVESGIEVDDEDPFHVTTPTPKPSIVIVKGDADGNAADTVGDAVTLDDGTTALEFTVTNPGNEPLIDVVVSDRVIEGGRVTGLSCVFPDGSTGTTWDGPFAIGDAFDCTATLSGVAVGSDHHDVATVSGIGIVSGITVIDDDPYFAKRPPADGSGLAITGADGAVTLGGLAGGLLLVGAAVYLVGRRRSSTV</sequence>
<keyword evidence="2" id="KW-0134">Cell wall</keyword>
<keyword evidence="7" id="KW-0812">Transmembrane</keyword>
<dbReference type="Pfam" id="PF17961">
    <property type="entry name" value="Big_8"/>
    <property type="match status" value="1"/>
</dbReference>
<feature type="region of interest" description="Disordered" evidence="6">
    <location>
        <begin position="309"/>
        <end position="340"/>
    </location>
</feature>
<name>A0A3S4DH55_9MICO</name>
<feature type="transmembrane region" description="Helical" evidence="7">
    <location>
        <begin position="753"/>
        <end position="774"/>
    </location>
</feature>
<proteinExistence type="predicted"/>
<protein>
    <recommendedName>
        <fullName evidence="8">SDR-like Ig domain-containing protein</fullName>
    </recommendedName>
</protein>
<evidence type="ECO:0000256" key="5">
    <source>
        <dbReference type="ARBA" id="ARBA00023088"/>
    </source>
</evidence>
<dbReference type="OrthoDB" id="5142801at2"/>
<keyword evidence="5" id="KW-0572">Peptidoglycan-anchor</keyword>
<feature type="compositionally biased region" description="Polar residues" evidence="6">
    <location>
        <begin position="309"/>
        <end position="327"/>
    </location>
</feature>
<keyword evidence="7" id="KW-1133">Transmembrane helix</keyword>
<evidence type="ECO:0000313" key="10">
    <source>
        <dbReference type="Proteomes" id="UP000288547"/>
    </source>
</evidence>
<dbReference type="GO" id="GO:0007155">
    <property type="term" value="P:cell adhesion"/>
    <property type="evidence" value="ECO:0007669"/>
    <property type="project" value="InterPro"/>
</dbReference>
<evidence type="ECO:0000256" key="6">
    <source>
        <dbReference type="SAM" id="MobiDB-lite"/>
    </source>
</evidence>
<keyword evidence="3" id="KW-0964">Secreted</keyword>
<dbReference type="InterPro" id="IPR041171">
    <property type="entry name" value="SDR_Ig"/>
</dbReference>
<evidence type="ECO:0000313" key="9">
    <source>
        <dbReference type="EMBL" id="RWZ51577.1"/>
    </source>
</evidence>
<dbReference type="SUPFAM" id="SSF49401">
    <property type="entry name" value="Bacterial adhesins"/>
    <property type="match status" value="1"/>
</dbReference>
<comment type="subcellular location">
    <subcellularLocation>
        <location evidence="1">Secreted</location>
        <location evidence="1">Cell wall</location>
        <topology evidence="1">Peptidoglycan-anchor</topology>
    </subcellularLocation>
</comment>
<evidence type="ECO:0000256" key="3">
    <source>
        <dbReference type="ARBA" id="ARBA00022525"/>
    </source>
</evidence>
<evidence type="ECO:0000256" key="2">
    <source>
        <dbReference type="ARBA" id="ARBA00022512"/>
    </source>
</evidence>
<evidence type="ECO:0000256" key="4">
    <source>
        <dbReference type="ARBA" id="ARBA00022729"/>
    </source>
</evidence>
<keyword evidence="4" id="KW-0732">Signal</keyword>
<dbReference type="InterPro" id="IPR011252">
    <property type="entry name" value="Fibrogen-bd_dom1"/>
</dbReference>
<dbReference type="PROSITE" id="PS51318">
    <property type="entry name" value="TAT"/>
    <property type="match status" value="1"/>
</dbReference>
<dbReference type="InterPro" id="IPR008966">
    <property type="entry name" value="Adhesion_dom_sf"/>
</dbReference>